<evidence type="ECO:0000313" key="6">
    <source>
        <dbReference type="Proteomes" id="UP000005267"/>
    </source>
</evidence>
<sequence>MLELRTSNEIKATRSRVWGYAALFDSPTDLGEFREVVRKGAFRRSLVESSIRALFDHDAGKLLGTTRAGTLSLREDDKGLAFELDLPDTTHGRDVAELIRRGDIAGCSFGFTTRSDKWVAGDKFTRELLDVDLAEITLTANPAYPQTTVALRSLDAMVKQSCDAHLRKLWMETL</sequence>
<feature type="domain" description="Prohead serine protease" evidence="4">
    <location>
        <begin position="9"/>
        <end position="158"/>
    </location>
</feature>
<keyword evidence="6" id="KW-1185">Reference proteome</keyword>
<dbReference type="RefSeq" id="WP_014750875.1">
    <property type="nucleotide sequence ID" value="NC_017964.1"/>
</dbReference>
<protein>
    <submittedName>
        <fullName evidence="5">HK97 family phage prohead protease</fullName>
    </submittedName>
</protein>
<dbReference type="InterPro" id="IPR006433">
    <property type="entry name" value="Prohead_protease"/>
</dbReference>
<organism evidence="5 6">
    <name type="scientific">Advenella kashmirensis (strain DSM 17095 / LMG 22695 / WT001)</name>
    <name type="common">Tetrathiobacter kashmirensis</name>
    <dbReference type="NCBI Taxonomy" id="1036672"/>
    <lineage>
        <taxon>Bacteria</taxon>
        <taxon>Pseudomonadati</taxon>
        <taxon>Pseudomonadota</taxon>
        <taxon>Betaproteobacteria</taxon>
        <taxon>Burkholderiales</taxon>
        <taxon>Alcaligenaceae</taxon>
    </lineage>
</organism>
<dbReference type="GO" id="GO:0006508">
    <property type="term" value="P:proteolysis"/>
    <property type="evidence" value="ECO:0007669"/>
    <property type="project" value="UniProtKB-KW"/>
</dbReference>
<dbReference type="GO" id="GO:0008233">
    <property type="term" value="F:peptidase activity"/>
    <property type="evidence" value="ECO:0007669"/>
    <property type="project" value="UniProtKB-KW"/>
</dbReference>
<accession>I3UCP6</accession>
<dbReference type="AlphaFoldDB" id="I3UCP6"/>
<keyword evidence="3" id="KW-0378">Hydrolase</keyword>
<proteinExistence type="predicted"/>
<dbReference type="InterPro" id="IPR054613">
    <property type="entry name" value="Peptidase_S78_dom"/>
</dbReference>
<gene>
    <name evidence="5" type="ordered locus">TKWG_13310</name>
</gene>
<dbReference type="KEGG" id="aka:TKWG_13310"/>
<evidence type="ECO:0000256" key="2">
    <source>
        <dbReference type="ARBA" id="ARBA00022670"/>
    </source>
</evidence>
<keyword evidence="2 5" id="KW-0645">Protease</keyword>
<dbReference type="Pfam" id="PF04586">
    <property type="entry name" value="Peptidase_S78"/>
    <property type="match status" value="1"/>
</dbReference>
<evidence type="ECO:0000259" key="4">
    <source>
        <dbReference type="Pfam" id="PF04586"/>
    </source>
</evidence>
<dbReference type="NCBIfam" id="TIGR01543">
    <property type="entry name" value="proheadase_HK97"/>
    <property type="match status" value="1"/>
</dbReference>
<dbReference type="HOGENOM" id="CLU_097078_3_1_4"/>
<reference evidence="6" key="2">
    <citation type="journal article" date="2013" name="PLoS ONE">
        <title>Genome implosion elicits host-confinement in Alcaligenaceae: evidence from the comparative genomics of Tetrathiobacter kashmirensis, a pathogen in the making.</title>
        <authorList>
            <person name="Ghosh W."/>
            <person name="Alam M."/>
            <person name="Roy C."/>
            <person name="Pyne P."/>
            <person name="George A."/>
            <person name="Chakraborty R."/>
            <person name="Majumder S."/>
            <person name="Agarwal A."/>
            <person name="Chakraborty S."/>
            <person name="Majumdar S."/>
            <person name="Gupta S.K."/>
        </authorList>
    </citation>
    <scope>NUCLEOTIDE SEQUENCE [LARGE SCALE GENOMIC DNA]</scope>
    <source>
        <strain evidence="6">WT001</strain>
    </source>
</reference>
<evidence type="ECO:0000256" key="3">
    <source>
        <dbReference type="ARBA" id="ARBA00022801"/>
    </source>
</evidence>
<keyword evidence="1" id="KW-1188">Viral release from host cell</keyword>
<name>I3UCP6_ADVKW</name>
<evidence type="ECO:0000313" key="5">
    <source>
        <dbReference type="EMBL" id="AFK62784.1"/>
    </source>
</evidence>
<evidence type="ECO:0000256" key="1">
    <source>
        <dbReference type="ARBA" id="ARBA00022612"/>
    </source>
</evidence>
<dbReference type="EMBL" id="CP003555">
    <property type="protein sequence ID" value="AFK62784.1"/>
    <property type="molecule type" value="Genomic_DNA"/>
</dbReference>
<dbReference type="Proteomes" id="UP000005267">
    <property type="component" value="Chromosome"/>
</dbReference>
<reference evidence="5 6" key="1">
    <citation type="journal article" date="2011" name="J. Bacteriol.">
        <title>Whole-genome shotgun sequencing of the sulfur-oxidizing chemoautotroph Tetrathiobacter kashmirensis.</title>
        <authorList>
            <person name="Ghosh W."/>
            <person name="George A."/>
            <person name="Agarwal A."/>
            <person name="Raj P."/>
            <person name="Alam M."/>
            <person name="Pyne P."/>
            <person name="Das Gupta S.K."/>
        </authorList>
    </citation>
    <scope>NUCLEOTIDE SEQUENCE [LARGE SCALE GENOMIC DNA]</scope>
    <source>
        <strain evidence="5 6">WT001</strain>
    </source>
</reference>